<comment type="caution">
    <text evidence="3">The sequence shown here is derived from an EMBL/GenBank/DDBJ whole genome shotgun (WGS) entry which is preliminary data.</text>
</comment>
<accession>A0A1E3HDF7</accession>
<dbReference type="GeneID" id="30158092"/>
<name>A0A1E3HDF7_9TREE</name>
<feature type="region of interest" description="Disordered" evidence="1">
    <location>
        <begin position="1"/>
        <end position="20"/>
    </location>
</feature>
<dbReference type="Gene3D" id="2.30.29.30">
    <property type="entry name" value="Pleckstrin-homology domain (PH domain)/Phosphotyrosine-binding domain (PTB)"/>
    <property type="match status" value="2"/>
</dbReference>
<feature type="compositionally biased region" description="Low complexity" evidence="1">
    <location>
        <begin position="84"/>
        <end position="94"/>
    </location>
</feature>
<dbReference type="Proteomes" id="UP000094065">
    <property type="component" value="Unassembled WGS sequence"/>
</dbReference>
<dbReference type="InterPro" id="IPR051707">
    <property type="entry name" value="PI-Interact_SigTrans_Reg"/>
</dbReference>
<feature type="domain" description="PH" evidence="2">
    <location>
        <begin position="151"/>
        <end position="246"/>
    </location>
</feature>
<protein>
    <recommendedName>
        <fullName evidence="2">PH domain-containing protein</fullName>
    </recommendedName>
</protein>
<proteinExistence type="predicted"/>
<feature type="region of interest" description="Disordered" evidence="1">
    <location>
        <begin position="120"/>
        <end position="147"/>
    </location>
</feature>
<feature type="region of interest" description="Disordered" evidence="1">
    <location>
        <begin position="246"/>
        <end position="328"/>
    </location>
</feature>
<dbReference type="PROSITE" id="PS50003">
    <property type="entry name" value="PH_DOMAIN"/>
    <property type="match status" value="2"/>
</dbReference>
<sequence>MPNPIPANAVSDEAAPPPTPAEIERKLSIRSIAPPSRSVDSPKKPRKLSHTLQQNPHVLSGNESDSSIASSIPGLASPNLSVHPTSPLLTPATTSVGGLSAIAERKFGGDEEIDPMMDLEDVEEEEEEGAESGSEDGEGQAELERRMEGERVIKSGYLWKKQEKRRAWKKRWFVLRTGKLAYYKDDKEYSLKKVVDLTQIHTVAPVDMKKHNNAFGIVVPKRTYFVKASTTNEVEEWVHDINEMRRRLSEKEEEERGKREKGESGNYAPKTTSMPIPAAPRMTPSGLHAIDTISPTNASSYFADRTVSSPQPMSSTAQTASSVFSPSSPIDHSLTTQFAKLSTGRSPSAQSALGQSRVPSGISSAARGASGSTNREPSASSVSSAGRAGNVSAVMAAPPVSSEDEDEVEGSETPLAVIDPTKVILQTYLMKQSRRRKDVWRKRYFTLTSAGLAYAKSHMDKHTQNIIPLTSILDALEVVDDSSASDGNDSDRLSFHGHTHPSHHPQSPASRPFMRGRLGSSTVSTEIHKKPSSSSQQTHQHQRKRSPEEHVFRVITAKRTYHLCAPSEEDEIKWLAAVKALLERQRQERAGWSGFGISSPLAGSGVGAGGGGGAAAGAGGVPQRKMSVPFITQQPPTPAGPSPLSLSLSPSIVSTSAGPPSPSGETPAAATSAGPPAFPTSFGQHGQQGQGQGQAGGRGQAGQGQGQVEQEVGVPTMMPPPAAASGSGSGTTTTTTTAQRTRSATYTAKSAVADVVRRFHPERERGE</sequence>
<feature type="compositionally biased region" description="Acidic residues" evidence="1">
    <location>
        <begin position="120"/>
        <end position="141"/>
    </location>
</feature>
<gene>
    <name evidence="3" type="ORF">L202_06783</name>
</gene>
<feature type="compositionally biased region" description="Low complexity" evidence="1">
    <location>
        <begin position="642"/>
        <end position="685"/>
    </location>
</feature>
<feature type="compositionally biased region" description="Basic and acidic residues" evidence="1">
    <location>
        <begin position="246"/>
        <end position="263"/>
    </location>
</feature>
<feature type="region of interest" description="Disordered" evidence="1">
    <location>
        <begin position="341"/>
        <end position="387"/>
    </location>
</feature>
<feature type="domain" description="PH" evidence="2">
    <location>
        <begin position="422"/>
        <end position="583"/>
    </location>
</feature>
<organism evidence="3 4">
    <name type="scientific">Cryptococcus amylolentus CBS 6039</name>
    <dbReference type="NCBI Taxonomy" id="1295533"/>
    <lineage>
        <taxon>Eukaryota</taxon>
        <taxon>Fungi</taxon>
        <taxon>Dikarya</taxon>
        <taxon>Basidiomycota</taxon>
        <taxon>Agaricomycotina</taxon>
        <taxon>Tremellomycetes</taxon>
        <taxon>Tremellales</taxon>
        <taxon>Cryptococcaceae</taxon>
        <taxon>Cryptococcus</taxon>
    </lineage>
</organism>
<evidence type="ECO:0000259" key="2">
    <source>
        <dbReference type="PROSITE" id="PS50003"/>
    </source>
</evidence>
<dbReference type="PANTHER" id="PTHR14336">
    <property type="entry name" value="TANDEM PH DOMAIN CONTAINING PROTEIN"/>
    <property type="match status" value="1"/>
</dbReference>
<feature type="compositionally biased region" description="Polar residues" evidence="1">
    <location>
        <begin position="50"/>
        <end position="70"/>
    </location>
</feature>
<feature type="compositionally biased region" description="Low complexity" evidence="1">
    <location>
        <begin position="360"/>
        <end position="387"/>
    </location>
</feature>
<dbReference type="SMART" id="SM00233">
    <property type="entry name" value="PH"/>
    <property type="match status" value="2"/>
</dbReference>
<feature type="region of interest" description="Disordered" evidence="1">
    <location>
        <begin position="481"/>
        <end position="551"/>
    </location>
</feature>
<dbReference type="AlphaFoldDB" id="A0A1E3HDF7"/>
<feature type="compositionally biased region" description="Polar residues" evidence="1">
    <location>
        <begin position="341"/>
        <end position="358"/>
    </location>
</feature>
<dbReference type="EMBL" id="AWGJ01000011">
    <property type="protein sequence ID" value="ODN74372.1"/>
    <property type="molecule type" value="Genomic_DNA"/>
</dbReference>
<evidence type="ECO:0000313" key="3">
    <source>
        <dbReference type="EMBL" id="ODN74372.1"/>
    </source>
</evidence>
<dbReference type="Pfam" id="PF00169">
    <property type="entry name" value="PH"/>
    <property type="match status" value="1"/>
</dbReference>
<evidence type="ECO:0000313" key="4">
    <source>
        <dbReference type="Proteomes" id="UP000094065"/>
    </source>
</evidence>
<dbReference type="FunFam" id="2.30.29.30:FF:000286">
    <property type="entry name" value="PH-protein kinase domain containing protein"/>
    <property type="match status" value="1"/>
</dbReference>
<feature type="compositionally biased region" description="Low complexity" evidence="1">
    <location>
        <begin position="723"/>
        <end position="748"/>
    </location>
</feature>
<dbReference type="OrthoDB" id="2157866at2759"/>
<dbReference type="PANTHER" id="PTHR14336:SF8">
    <property type="entry name" value="PROTEIN OPY1"/>
    <property type="match status" value="1"/>
</dbReference>
<keyword evidence="4" id="KW-1185">Reference proteome</keyword>
<dbReference type="STRING" id="1295533.A0A1E3HDF7"/>
<feature type="region of interest" description="Disordered" evidence="1">
    <location>
        <begin position="26"/>
        <end position="94"/>
    </location>
</feature>
<dbReference type="RefSeq" id="XP_018990153.1">
    <property type="nucleotide sequence ID" value="XM_019141346.1"/>
</dbReference>
<evidence type="ECO:0000256" key="1">
    <source>
        <dbReference type="SAM" id="MobiDB-lite"/>
    </source>
</evidence>
<dbReference type="InterPro" id="IPR001849">
    <property type="entry name" value="PH_domain"/>
</dbReference>
<feature type="compositionally biased region" description="Gly residues" evidence="1">
    <location>
        <begin position="686"/>
        <end position="705"/>
    </location>
</feature>
<dbReference type="SUPFAM" id="SSF50729">
    <property type="entry name" value="PH domain-like"/>
    <property type="match status" value="2"/>
</dbReference>
<feature type="compositionally biased region" description="Polar residues" evidence="1">
    <location>
        <begin position="293"/>
        <end position="328"/>
    </location>
</feature>
<dbReference type="InterPro" id="IPR011993">
    <property type="entry name" value="PH-like_dom_sf"/>
</dbReference>
<reference evidence="3 4" key="1">
    <citation type="submission" date="2016-06" db="EMBL/GenBank/DDBJ databases">
        <title>Evolution of pathogenesis and genome organization in the Tremellales.</title>
        <authorList>
            <person name="Cuomo C."/>
            <person name="Litvintseva A."/>
            <person name="Heitman J."/>
            <person name="Chen Y."/>
            <person name="Sun S."/>
            <person name="Springer D."/>
            <person name="Dromer F."/>
            <person name="Young S."/>
            <person name="Zeng Q."/>
            <person name="Chapman S."/>
            <person name="Gujja S."/>
            <person name="Saif S."/>
            <person name="Birren B."/>
        </authorList>
    </citation>
    <scope>NUCLEOTIDE SEQUENCE [LARGE SCALE GENOMIC DNA]</scope>
    <source>
        <strain evidence="3 4">CBS 6039</strain>
    </source>
</reference>
<feature type="region of interest" description="Disordered" evidence="1">
    <location>
        <begin position="630"/>
        <end position="750"/>
    </location>
</feature>